<keyword evidence="6" id="KW-0175">Coiled coil</keyword>
<evidence type="ECO:0000256" key="1">
    <source>
        <dbReference type="ARBA" id="ARBA00001961"/>
    </source>
</evidence>
<dbReference type="InterPro" id="IPR005123">
    <property type="entry name" value="Oxoglu/Fe-dep_dioxygenase_dom"/>
</dbReference>
<evidence type="ECO:0000256" key="2">
    <source>
        <dbReference type="ARBA" id="ARBA00022723"/>
    </source>
</evidence>
<feature type="coiled-coil region" evidence="6">
    <location>
        <begin position="209"/>
        <end position="248"/>
    </location>
</feature>
<proteinExistence type="predicted"/>
<dbReference type="PROSITE" id="PS51471">
    <property type="entry name" value="FE2OG_OXY"/>
    <property type="match status" value="1"/>
</dbReference>
<feature type="domain" description="Fe2OG dioxygenase" evidence="7">
    <location>
        <begin position="603"/>
        <end position="691"/>
    </location>
</feature>
<evidence type="ECO:0000313" key="8">
    <source>
        <dbReference type="EMBL" id="KOO35005.1"/>
    </source>
</evidence>
<feature type="coiled-coil region" evidence="6">
    <location>
        <begin position="273"/>
        <end position="341"/>
    </location>
</feature>
<dbReference type="AlphaFoldDB" id="A0A0M0K865"/>
<dbReference type="GO" id="GO:0016705">
    <property type="term" value="F:oxidoreductase activity, acting on paired donors, with incorporation or reduction of molecular oxygen"/>
    <property type="evidence" value="ECO:0007669"/>
    <property type="project" value="InterPro"/>
</dbReference>
<gene>
    <name evidence="8" type="ORF">Ctob_008422</name>
</gene>
<evidence type="ECO:0000256" key="6">
    <source>
        <dbReference type="SAM" id="Coils"/>
    </source>
</evidence>
<sequence length="708" mass="78009">MQHEVRRAAQEAFEKGKAAITRSADRAMLAAAHQRALDEARGLIKEESKLAAREAIARAVPMQRQATQSHIDELLAAERSRLEIASREALRMQSERLQAEANKRVAAVRAESSAQAEAMASASARAMLEAAREDARREERIHAVNLARQEVREALEAERARAAIERSEAVKLALAAEERRRGAEVSKVAVTAVLEQSAGHARSVEAMAAAQLRRALDQAELRHKLQQKQAVHEAVQEALERRKRAEEQSVAAMVAAALEAATQRHVAQTQAAVREAEAKVRASIEAAQREEAARLREEAKAEALALIKPQLQRQQAVEIAIREAEERARDRERQLASQVQVRIGELAMEIAEQPKAVQEATRRAVRDAEERADSRLKMVHEAYEKAAAEQQVQIKELLRESAVRAKAQQQAAVAQAIGEAEAKAADEKTSVLETARQAVQLASSQMAGQLQGTPTRAALQLPYTSGASHRRCGTPFAISERHNQAYKETIKLFEPLPRDAPLHRTPLISHVTGPDGVGLVHTTAEPLLSAQECEYIIGEAEEWAARAGGWTSKRHFNHPTTDIPLAELPLTRWFLNSDALPNRIYPLLGHAFESSLPNWRALRVADAFIVKYNASGGQTFLSKHRDGSVLSFNVALNARSEYEGGGTWFEGLGRSLPIERGHVCAHAGGVLHGGHPITGGVRYILVAFVILEGYQNWAMRFMKSVWDY</sequence>
<keyword evidence="5" id="KW-0408">Iron</keyword>
<keyword evidence="2" id="KW-0479">Metal-binding</keyword>
<dbReference type="EMBL" id="JWZX01001015">
    <property type="protein sequence ID" value="KOO35005.1"/>
    <property type="molecule type" value="Genomic_DNA"/>
</dbReference>
<dbReference type="OrthoDB" id="69177at2759"/>
<comment type="cofactor">
    <cofactor evidence="1">
        <name>L-ascorbate</name>
        <dbReference type="ChEBI" id="CHEBI:38290"/>
    </cofactor>
</comment>
<dbReference type="Gene3D" id="2.60.120.620">
    <property type="entry name" value="q2cbj1_9rhob like domain"/>
    <property type="match status" value="1"/>
</dbReference>
<protein>
    <recommendedName>
        <fullName evidence="7">Fe2OG dioxygenase domain-containing protein</fullName>
    </recommendedName>
</protein>
<name>A0A0M0K865_9EUKA</name>
<evidence type="ECO:0000259" key="7">
    <source>
        <dbReference type="PROSITE" id="PS51471"/>
    </source>
</evidence>
<keyword evidence="3" id="KW-0223">Dioxygenase</keyword>
<keyword evidence="9" id="KW-1185">Reference proteome</keyword>
<comment type="caution">
    <text evidence="8">The sequence shown here is derived from an EMBL/GenBank/DDBJ whole genome shotgun (WGS) entry which is preliminary data.</text>
</comment>
<dbReference type="GO" id="GO:0051213">
    <property type="term" value="F:dioxygenase activity"/>
    <property type="evidence" value="ECO:0007669"/>
    <property type="project" value="UniProtKB-KW"/>
</dbReference>
<evidence type="ECO:0000256" key="4">
    <source>
        <dbReference type="ARBA" id="ARBA00023002"/>
    </source>
</evidence>
<dbReference type="InterPro" id="IPR006620">
    <property type="entry name" value="Pro_4_hyd_alph"/>
</dbReference>
<evidence type="ECO:0000313" key="9">
    <source>
        <dbReference type="Proteomes" id="UP000037460"/>
    </source>
</evidence>
<evidence type="ECO:0000256" key="5">
    <source>
        <dbReference type="ARBA" id="ARBA00023004"/>
    </source>
</evidence>
<dbReference type="SMART" id="SM00702">
    <property type="entry name" value="P4Hc"/>
    <property type="match status" value="1"/>
</dbReference>
<reference evidence="9" key="1">
    <citation type="journal article" date="2015" name="PLoS Genet.">
        <title>Genome Sequence and Transcriptome Analyses of Chrysochromulina tobin: Metabolic Tools for Enhanced Algal Fitness in the Prominent Order Prymnesiales (Haptophyceae).</title>
        <authorList>
            <person name="Hovde B.T."/>
            <person name="Deodato C.R."/>
            <person name="Hunsperger H.M."/>
            <person name="Ryken S.A."/>
            <person name="Yost W."/>
            <person name="Jha R.K."/>
            <person name="Patterson J."/>
            <person name="Monnat R.J. Jr."/>
            <person name="Barlow S.B."/>
            <person name="Starkenburg S.R."/>
            <person name="Cattolico R.A."/>
        </authorList>
    </citation>
    <scope>NUCLEOTIDE SEQUENCE</scope>
    <source>
        <strain evidence="9">CCMP291</strain>
    </source>
</reference>
<organism evidence="8 9">
    <name type="scientific">Chrysochromulina tobinii</name>
    <dbReference type="NCBI Taxonomy" id="1460289"/>
    <lineage>
        <taxon>Eukaryota</taxon>
        <taxon>Haptista</taxon>
        <taxon>Haptophyta</taxon>
        <taxon>Prymnesiophyceae</taxon>
        <taxon>Prymnesiales</taxon>
        <taxon>Chrysochromulinaceae</taxon>
        <taxon>Chrysochromulina</taxon>
    </lineage>
</organism>
<dbReference type="Proteomes" id="UP000037460">
    <property type="component" value="Unassembled WGS sequence"/>
</dbReference>
<dbReference type="GO" id="GO:0031418">
    <property type="term" value="F:L-ascorbic acid binding"/>
    <property type="evidence" value="ECO:0007669"/>
    <property type="project" value="InterPro"/>
</dbReference>
<evidence type="ECO:0000256" key="3">
    <source>
        <dbReference type="ARBA" id="ARBA00022964"/>
    </source>
</evidence>
<accession>A0A0M0K865</accession>
<keyword evidence="4" id="KW-0560">Oxidoreductase</keyword>
<dbReference type="GO" id="GO:0005506">
    <property type="term" value="F:iron ion binding"/>
    <property type="evidence" value="ECO:0007669"/>
    <property type="project" value="InterPro"/>
</dbReference>